<keyword evidence="5" id="KW-0539">Nucleus</keyword>
<dbReference type="OrthoDB" id="68020at2759"/>
<feature type="compositionally biased region" description="Low complexity" evidence="6">
    <location>
        <begin position="749"/>
        <end position="759"/>
    </location>
</feature>
<dbReference type="InterPro" id="IPR017956">
    <property type="entry name" value="AT_hook_DNA-bd_motif"/>
</dbReference>
<dbReference type="GO" id="GO:0042791">
    <property type="term" value="P:5S class rRNA transcription by RNA polymerase III"/>
    <property type="evidence" value="ECO:0000318"/>
    <property type="project" value="GO_Central"/>
</dbReference>
<dbReference type="VEuPathDB" id="FungiDB:UMAG_11560"/>
<dbReference type="GeneID" id="23567427"/>
<dbReference type="PANTHER" id="PTHR15180:SF1">
    <property type="entry name" value="GENERAL TRANSCRIPTION FACTOR 3C POLYPEPTIDE 1"/>
    <property type="match status" value="1"/>
</dbReference>
<comment type="subcellular location">
    <subcellularLocation>
        <location evidence="1">Nucleus</location>
    </subcellularLocation>
</comment>
<keyword evidence="3" id="KW-0238">DNA-binding</keyword>
<evidence type="ECO:0000313" key="10">
    <source>
        <dbReference type="Proteomes" id="UP000000561"/>
    </source>
</evidence>
<evidence type="ECO:0000256" key="1">
    <source>
        <dbReference type="ARBA" id="ARBA00004123"/>
    </source>
</evidence>
<proteinExistence type="predicted"/>
<dbReference type="GO" id="GO:0003677">
    <property type="term" value="F:DNA binding"/>
    <property type="evidence" value="ECO:0007669"/>
    <property type="project" value="UniProtKB-KW"/>
</dbReference>
<feature type="region of interest" description="Disordered" evidence="6">
    <location>
        <begin position="716"/>
        <end position="739"/>
    </location>
</feature>
<feature type="compositionally biased region" description="Polar residues" evidence="6">
    <location>
        <begin position="81"/>
        <end position="104"/>
    </location>
</feature>
<evidence type="ECO:0000256" key="4">
    <source>
        <dbReference type="ARBA" id="ARBA00023163"/>
    </source>
</evidence>
<dbReference type="InterPro" id="IPR046488">
    <property type="entry name" value="Sfc3/Tfc3_C"/>
</dbReference>
<evidence type="ECO:0000256" key="6">
    <source>
        <dbReference type="SAM" id="MobiDB-lite"/>
    </source>
</evidence>
<evidence type="ECO:0000256" key="3">
    <source>
        <dbReference type="ARBA" id="ARBA00023125"/>
    </source>
</evidence>
<name>A0A0D1CJU8_MYCMD</name>
<dbReference type="GO" id="GO:0006384">
    <property type="term" value="P:transcription initiation at RNA polymerase III promoter"/>
    <property type="evidence" value="ECO:0000318"/>
    <property type="project" value="GO_Central"/>
</dbReference>
<dbReference type="SMART" id="SM00384">
    <property type="entry name" value="AT_hook"/>
    <property type="match status" value="3"/>
</dbReference>
<feature type="region of interest" description="Disordered" evidence="6">
    <location>
        <begin position="81"/>
        <end position="109"/>
    </location>
</feature>
<protein>
    <recommendedName>
        <fullName evidence="11">B-block binding subunit of TFIIIC domain-containing protein</fullName>
    </recommendedName>
</protein>
<keyword evidence="2" id="KW-0597">Phosphoprotein</keyword>
<evidence type="ECO:0000256" key="5">
    <source>
        <dbReference type="ARBA" id="ARBA00023242"/>
    </source>
</evidence>
<dbReference type="InterPro" id="IPR007309">
    <property type="entry name" value="TFIIIC_Bblock-bd"/>
</dbReference>
<dbReference type="Pfam" id="PF04182">
    <property type="entry name" value="B-block_TFIIIC"/>
    <property type="match status" value="1"/>
</dbReference>
<organism evidence="9 10">
    <name type="scientific">Mycosarcoma maydis</name>
    <name type="common">Corn smut fungus</name>
    <name type="synonym">Ustilago maydis</name>
    <dbReference type="NCBI Taxonomy" id="5270"/>
    <lineage>
        <taxon>Eukaryota</taxon>
        <taxon>Fungi</taxon>
        <taxon>Dikarya</taxon>
        <taxon>Basidiomycota</taxon>
        <taxon>Ustilaginomycotina</taxon>
        <taxon>Ustilaginomycetes</taxon>
        <taxon>Ustilaginales</taxon>
        <taxon>Ustilaginaceae</taxon>
        <taxon>Mycosarcoma</taxon>
    </lineage>
</organism>
<feature type="compositionally biased region" description="Basic and acidic residues" evidence="6">
    <location>
        <begin position="616"/>
        <end position="627"/>
    </location>
</feature>
<feature type="region of interest" description="Disordered" evidence="6">
    <location>
        <begin position="749"/>
        <end position="768"/>
    </location>
</feature>
<accession>A0A0D1CJU8</accession>
<evidence type="ECO:0000256" key="2">
    <source>
        <dbReference type="ARBA" id="ARBA00022553"/>
    </source>
</evidence>
<keyword evidence="4" id="KW-0804">Transcription</keyword>
<evidence type="ECO:0008006" key="11">
    <source>
        <dbReference type="Google" id="ProtNLM"/>
    </source>
</evidence>
<feature type="compositionally biased region" description="Low complexity" evidence="6">
    <location>
        <begin position="262"/>
        <end position="273"/>
    </location>
</feature>
<feature type="region of interest" description="Disordered" evidence="6">
    <location>
        <begin position="258"/>
        <end position="293"/>
    </location>
</feature>
<feature type="domain" description="B-block binding subunit of TFIIIC" evidence="7">
    <location>
        <begin position="164"/>
        <end position="231"/>
    </location>
</feature>
<evidence type="ECO:0000259" key="8">
    <source>
        <dbReference type="Pfam" id="PF20222"/>
    </source>
</evidence>
<evidence type="ECO:0000313" key="9">
    <source>
        <dbReference type="EMBL" id="KIS67138.1"/>
    </source>
</evidence>
<dbReference type="Pfam" id="PF20222">
    <property type="entry name" value="DUF6581"/>
    <property type="match status" value="1"/>
</dbReference>
<dbReference type="STRING" id="237631.A0A0D1CJU8"/>
<keyword evidence="10" id="KW-1185">Reference proteome</keyword>
<dbReference type="EMBL" id="CM003154">
    <property type="protein sequence ID" value="KIS67138.1"/>
    <property type="molecule type" value="Genomic_DNA"/>
</dbReference>
<dbReference type="InParanoid" id="A0A0D1CJU8"/>
<dbReference type="eggNOG" id="ENOG502S1RV">
    <property type="taxonomic scope" value="Eukaryota"/>
</dbReference>
<dbReference type="PANTHER" id="PTHR15180">
    <property type="entry name" value="GENERAL TRANSCRIPTION FACTOR 3C POLYPEPTIDE 1"/>
    <property type="match status" value="1"/>
</dbReference>
<dbReference type="GO" id="GO:0005634">
    <property type="term" value="C:nucleus"/>
    <property type="evidence" value="ECO:0007669"/>
    <property type="project" value="UniProtKB-SubCell"/>
</dbReference>
<feature type="region of interest" description="Disordered" evidence="6">
    <location>
        <begin position="596"/>
        <end position="668"/>
    </location>
</feature>
<reference evidence="9 10" key="1">
    <citation type="journal article" date="2006" name="Nature">
        <title>Insights from the genome of the biotrophic fungal plant pathogen Ustilago maydis.</title>
        <authorList>
            <person name="Kamper J."/>
            <person name="Kahmann R."/>
            <person name="Bolker M."/>
            <person name="Ma L.J."/>
            <person name="Brefort T."/>
            <person name="Saville B.J."/>
            <person name="Banuett F."/>
            <person name="Kronstad J.W."/>
            <person name="Gold S.E."/>
            <person name="Muller O."/>
            <person name="Perlin M.H."/>
            <person name="Wosten H.A."/>
            <person name="de Vries R."/>
            <person name="Ruiz-Herrera J."/>
            <person name="Reynaga-Pena C.G."/>
            <person name="Snetselaar K."/>
            <person name="McCann M."/>
            <person name="Perez-Martin J."/>
            <person name="Feldbrugge M."/>
            <person name="Basse C.W."/>
            <person name="Steinberg G."/>
            <person name="Ibeas J.I."/>
            <person name="Holloman W."/>
            <person name="Guzman P."/>
            <person name="Farman M."/>
            <person name="Stajich J.E."/>
            <person name="Sentandreu R."/>
            <person name="Gonzalez-Prieto J.M."/>
            <person name="Kennell J.C."/>
            <person name="Molina L."/>
            <person name="Schirawski J."/>
            <person name="Mendoza-Mendoza A."/>
            <person name="Greilinger D."/>
            <person name="Munch K."/>
            <person name="Rossel N."/>
            <person name="Scherer M."/>
            <person name="Vranes M."/>
            <person name="Ladendorf O."/>
            <person name="Vincon V."/>
            <person name="Fuchs U."/>
            <person name="Sandrock B."/>
            <person name="Meng S."/>
            <person name="Ho E.C."/>
            <person name="Cahill M.J."/>
            <person name="Boyce K.J."/>
            <person name="Klose J."/>
            <person name="Klosterman S.J."/>
            <person name="Deelstra H.J."/>
            <person name="Ortiz-Castellanos L."/>
            <person name="Li W."/>
            <person name="Sanchez-Alonso P."/>
            <person name="Schreier P.H."/>
            <person name="Hauser-Hahn I."/>
            <person name="Vaupel M."/>
            <person name="Koopmann E."/>
            <person name="Friedrich G."/>
            <person name="Voss H."/>
            <person name="Schluter T."/>
            <person name="Margolis J."/>
            <person name="Platt D."/>
            <person name="Swimmer C."/>
            <person name="Gnirke A."/>
            <person name="Chen F."/>
            <person name="Vysotskaia V."/>
            <person name="Mannhaupt G."/>
            <person name="Guldener U."/>
            <person name="Munsterkotter M."/>
            <person name="Haase D."/>
            <person name="Oesterheld M."/>
            <person name="Mewes H.W."/>
            <person name="Mauceli E.W."/>
            <person name="DeCaprio D."/>
            <person name="Wade C.M."/>
            <person name="Butler J."/>
            <person name="Young S."/>
            <person name="Jaffe D.B."/>
            <person name="Calvo S."/>
            <person name="Nusbaum C."/>
            <person name="Galagan J."/>
            <person name="Birren B.W."/>
        </authorList>
    </citation>
    <scope>NUCLEOTIDE SEQUENCE [LARGE SCALE GENOMIC DNA]</scope>
    <source>
        <strain evidence="10">DSM 14603 / FGSC 9021 / UM521</strain>
    </source>
</reference>
<dbReference type="GO" id="GO:0000127">
    <property type="term" value="C:transcription factor TFIIIC complex"/>
    <property type="evidence" value="ECO:0000318"/>
    <property type="project" value="GO_Central"/>
</dbReference>
<sequence length="2150" mass="239525">MIDELIHHCIEQIGLDGEAGTDIGRFAHYVGQFHSQLSSLSQSPDQLIDDLYLAFVFRQVLSHPHVRVGLFVAGVPLKTGTKSGIHQRKSSALESPAGTSQSTKSDPELTREYDSVNLLPDQTIAEQHGLAKLQLLHGDRLRLVLHTDLIKRLLIGSDAFCLPPSAYRVLQIVCRSREKPVLSTDIGTALHTDQKTVFYICKRLIDLDLIIKFHARETGTVSSYFVATRFQDRCDILVQQKNADVAADLQVVGVASQDTAHPSLSNPSSIPSIQAETADDDGEGEGEDDDDNVQALPAPVVTVKEEESQGLDDAGATGHTLAQVSTPTFEHVDAAKSLIWMSSRPELVRLRIYLVCNSTSFKVTARHRLQRRINLSSIRLQRRAFTSLLQHAVVHGFLEVVDVYVASTHRTYRGLRMTQKGQDEMYELLNGEYGDASSLQQQAKATRLNAKLQQDLSRCEPSLPRELTLERHVHEQVARAGSAGRTISQLMTQLHGNGQFGRVLDQIVQRAEDADGEPSLSDIRIRCFYEHKLRVRNTKLYSHHAWVLQSANDGFLDPADVHLLALAGGPSTLHRKSAFWTAPDLVGQHLASLSKDLFTPTPSKDAPRRGRPPKKRPLDDDRSETPPRKRGRPRIHPLPDSETQIVPKKRGRPRKDQSAPAEAIPTDTEALLSPVSSSFHPDQPTQLHDVVEVDSSPKEVSSHCNAKARPDEVMDDAYTPTVSDSPTGTVKRRSRRLMQSHAQTRLTSLLASTPATAATDEPKTSEAERVAVFESPAATRPAKPSPEAHAAPEITMPSVQDQEHATALEPPLVDVSRLDDLMSASSQVKSEAQPALLATPVAKNLRETTVTPSASERKRRTNVSQLRSSHALVQCIREAGGAVDTLEIADLLTSFVERHGFASDTQLIDLRDRKVREKALAASVNNNLLRRTFVRLVLPTAMCSRRQIIYLPELPPDQLQTYCEAVRQGRRGWFSTKDARTALTHPTNTVAVSTDDASRFAKLWHVRDPFPLANLPKDDQQLSLLRQPFRDVTSVYRQHFGFVSGELVRLKAFHHACAKFVALRSQASTSNHADGLLPLSFFWTEAPLDLFLALVPTPIMDESVEETVLDPQVQVTPICDLPEQLKASLGLTHRALEEAGISIFSLATQLSQFGLVKLRAVSAPEDQSQNKLNPATATVEPVHRLPLYDWASKEELKPLIGCVDAGLNPDQINRFWAKVQLNCLYADGGRDKHGSRTEGNAAWAEELEADTLAEMEPYKMIPQELSNVLFSTKAWRPFYQLRPSQVKFLYRIALQDIATMTQVEIDRLAYVTLAPQQVIVALLRKRLERSNEPEDPDAPPARCQKSRFTWPFKLRTIELPTRLFKSMEAHAGARTAATVGKPKRTQAQREWEGRKTTLNKARQLRERREQDFQAMLEHAFDGAPAARDLRSKIETALGVIRRKYVAGEVKFDATAAQSAIARAIRSASGLRLMPAVRAPPRDRTKRQERRLSSEEAQDSEVETGGRAQEANGDGAIVAEKPRTKRDRRSRRNADANIFWTPARKELLRDAAVILRVRDEVRGRSDWSALFQIIDREEQQQTRGVIMAQWRNQYYRMRSLDGEEAYLAALESRWIRVYVSARESGILKDDGFPAATGFDLAAQIRILRERIDKNEVQESLAKPIARYHLPLQLNAATDFTLAWKEEFTHEPFERRFEAFFASGEASVTTKRRETLLYTPFGDVGAVRGRDGYTNAEDMVAEWAVRIVIASNDAGEGQQTDMSAADETVKTEFCRGVGDDRIERAMQRLIDLRLIRPISTDPMVRRKPGTNFVFTDELLKLLPDTNAANRLAAADLRAMLKHRMEAFRQIYDVPEGVVLEPVEADGEAAALLPLLQSGLMDGELDTRAFEALRQSVALNARVLNDDDLEALITVKGRSGMIEMLEAAVMRLPAVPADGALDWLAEVGGRDETLEDLWRDRFEQFVQTISNRDARSAQRLREFGSRLTRSGIQGLVLDEGEGAQLSYSHIHTLTTGRLPLGFLMPGTSRRVLVASMFVGSYALAVPSGTSASARLVLPHIWTTLTDASTPKWRALLDSLVSTTLQRPGISMASLTSMFTSPVQTSVVAVPFADLWSAILCLVHHKLVHLNTHPANINMYTLHPAHRIVCARFE</sequence>
<dbReference type="InterPro" id="IPR044210">
    <property type="entry name" value="Tfc3-like"/>
</dbReference>
<evidence type="ECO:0000259" key="7">
    <source>
        <dbReference type="Pfam" id="PF04182"/>
    </source>
</evidence>
<dbReference type="Proteomes" id="UP000000561">
    <property type="component" value="Chromosome 15"/>
</dbReference>
<feature type="region of interest" description="Disordered" evidence="6">
    <location>
        <begin position="1472"/>
        <end position="1530"/>
    </location>
</feature>
<feature type="domain" description="Transcription factor tau subunit sfc3/Tfc3 C-terminal" evidence="8">
    <location>
        <begin position="1539"/>
        <end position="1964"/>
    </location>
</feature>
<dbReference type="RefSeq" id="XP_011391374.1">
    <property type="nucleotide sequence ID" value="XM_011393072.1"/>
</dbReference>
<gene>
    <name evidence="9" type="ORF">UMAG_11560</name>
</gene>
<feature type="region of interest" description="Disordered" evidence="6">
    <location>
        <begin position="1374"/>
        <end position="1393"/>
    </location>
</feature>
<feature type="compositionally biased region" description="Acidic residues" evidence="6">
    <location>
        <begin position="277"/>
        <end position="292"/>
    </location>
</feature>
<dbReference type="KEGG" id="uma:UMAG_11560"/>